<dbReference type="InterPro" id="IPR007484">
    <property type="entry name" value="Peptidase_M28"/>
</dbReference>
<dbReference type="Proteomes" id="UP000249725">
    <property type="component" value="Unassembled WGS sequence"/>
</dbReference>
<organism evidence="5 6">
    <name type="scientific">Phenylobacterium deserti</name>
    <dbReference type="NCBI Taxonomy" id="1914756"/>
    <lineage>
        <taxon>Bacteria</taxon>
        <taxon>Pseudomonadati</taxon>
        <taxon>Pseudomonadota</taxon>
        <taxon>Alphaproteobacteria</taxon>
        <taxon>Caulobacterales</taxon>
        <taxon>Caulobacteraceae</taxon>
        <taxon>Phenylobacterium</taxon>
    </lineage>
</organism>
<keyword evidence="2" id="KW-0964">Secreted</keyword>
<evidence type="ECO:0000256" key="3">
    <source>
        <dbReference type="SAM" id="SignalP"/>
    </source>
</evidence>
<comment type="subcellular location">
    <subcellularLocation>
        <location evidence="1">Secreted</location>
    </subcellularLocation>
</comment>
<dbReference type="InterPro" id="IPR013783">
    <property type="entry name" value="Ig-like_fold"/>
</dbReference>
<protein>
    <submittedName>
        <fullName evidence="5">Peptidase M28</fullName>
    </submittedName>
</protein>
<comment type="caution">
    <text evidence="5">The sequence shown here is derived from an EMBL/GenBank/DDBJ whole genome shotgun (WGS) entry which is preliminary data.</text>
</comment>
<dbReference type="EMBL" id="QFYR01000005">
    <property type="protein sequence ID" value="RAK50867.1"/>
    <property type="molecule type" value="Genomic_DNA"/>
</dbReference>
<dbReference type="InterPro" id="IPR045175">
    <property type="entry name" value="M28_fam"/>
</dbReference>
<evidence type="ECO:0000256" key="2">
    <source>
        <dbReference type="ARBA" id="ARBA00022525"/>
    </source>
</evidence>
<gene>
    <name evidence="5" type="ORF">DJ018_16985</name>
</gene>
<reference evidence="6" key="1">
    <citation type="submission" date="2018-05" db="EMBL/GenBank/DDBJ databases">
        <authorList>
            <person name="Li X."/>
        </authorList>
    </citation>
    <scope>NUCLEOTIDE SEQUENCE [LARGE SCALE GENOMIC DNA]</scope>
    <source>
        <strain evidence="6">YIM 73061</strain>
    </source>
</reference>
<dbReference type="OrthoDB" id="9787436at2"/>
<dbReference type="InterPro" id="IPR036116">
    <property type="entry name" value="FN3_sf"/>
</dbReference>
<evidence type="ECO:0000256" key="1">
    <source>
        <dbReference type="ARBA" id="ARBA00004613"/>
    </source>
</evidence>
<evidence type="ECO:0000313" key="5">
    <source>
        <dbReference type="EMBL" id="RAK50867.1"/>
    </source>
</evidence>
<keyword evidence="6" id="KW-1185">Reference proteome</keyword>
<feature type="domain" description="Peptidase M28" evidence="4">
    <location>
        <begin position="100"/>
        <end position="293"/>
    </location>
</feature>
<feature type="signal peptide" evidence="3">
    <location>
        <begin position="1"/>
        <end position="22"/>
    </location>
</feature>
<dbReference type="Gene3D" id="3.40.630.10">
    <property type="entry name" value="Zn peptidases"/>
    <property type="match status" value="1"/>
</dbReference>
<dbReference type="SUPFAM" id="SSF53187">
    <property type="entry name" value="Zn-dependent exopeptidases"/>
    <property type="match status" value="1"/>
</dbReference>
<accession>A0A328A959</accession>
<dbReference type="Pfam" id="PF04389">
    <property type="entry name" value="Peptidase_M28"/>
    <property type="match status" value="1"/>
</dbReference>
<dbReference type="PANTHER" id="PTHR12147:SF26">
    <property type="entry name" value="PEPTIDASE M28 DOMAIN-CONTAINING PROTEIN"/>
    <property type="match status" value="1"/>
</dbReference>
<proteinExistence type="predicted"/>
<dbReference type="Gene3D" id="2.60.40.10">
    <property type="entry name" value="Immunoglobulins"/>
    <property type="match status" value="1"/>
</dbReference>
<dbReference type="AlphaFoldDB" id="A0A328A959"/>
<dbReference type="GO" id="GO:0006508">
    <property type="term" value="P:proteolysis"/>
    <property type="evidence" value="ECO:0007669"/>
    <property type="project" value="InterPro"/>
</dbReference>
<feature type="chain" id="PRO_5016434696" evidence="3">
    <location>
        <begin position="23"/>
        <end position="436"/>
    </location>
</feature>
<evidence type="ECO:0000313" key="6">
    <source>
        <dbReference type="Proteomes" id="UP000249725"/>
    </source>
</evidence>
<name>A0A328A959_9CAUL</name>
<evidence type="ECO:0000259" key="4">
    <source>
        <dbReference type="Pfam" id="PF04389"/>
    </source>
</evidence>
<sequence length="436" mass="46559">MVRLQYLAFAALLLPAIASAQATPDPARLKADVAKLVSFGTRHTLSDPDHPTRGIGAARRWYAEEMKRISARCGGCIQVSNIERVFTNERAPKGVNVVDVLGIQPGRDPNRVVIVQGHIDSRVSDVMNFTSDAPGANDDASGVALVLESARLLAGQTFDATIVYAALSGEEQGLLGGTLLAETAKERGWVVTAVLNNDIVGNTVGQNGARVADRVRVFSEGIRASEAVPEQLTRRGNGGEDDGPSRALAKAIDHVAEGIPGGLDVFVDRRPDRFGRGGDHEPFLRLGYPAVRFSVGIENYNQQHQDLRTTGGVEYGDTIDKMDFPYLAKVTAVNVATIARLAAAPPAPEQVQLRGALGSDTTVVWTAVPGATGYRVHWRRNDQQDWTSHRDVPAGAAETVLKDVIVDDYFIGVSALSASGAESIVTFGGRAPRPAR</sequence>
<keyword evidence="3" id="KW-0732">Signal</keyword>
<dbReference type="GO" id="GO:0008235">
    <property type="term" value="F:metalloexopeptidase activity"/>
    <property type="evidence" value="ECO:0007669"/>
    <property type="project" value="InterPro"/>
</dbReference>
<dbReference type="PANTHER" id="PTHR12147">
    <property type="entry name" value="METALLOPEPTIDASE M28 FAMILY MEMBER"/>
    <property type="match status" value="1"/>
</dbReference>
<dbReference type="GO" id="GO:0005576">
    <property type="term" value="C:extracellular region"/>
    <property type="evidence" value="ECO:0007669"/>
    <property type="project" value="UniProtKB-SubCell"/>
</dbReference>
<dbReference type="SUPFAM" id="SSF49265">
    <property type="entry name" value="Fibronectin type III"/>
    <property type="match status" value="1"/>
</dbReference>